<evidence type="ECO:0000259" key="3">
    <source>
        <dbReference type="SMART" id="SM00287"/>
    </source>
</evidence>
<organism evidence="4 5">
    <name type="scientific">Azospirillum cavernae</name>
    <dbReference type="NCBI Taxonomy" id="2320860"/>
    <lineage>
        <taxon>Bacteria</taxon>
        <taxon>Pseudomonadati</taxon>
        <taxon>Pseudomonadota</taxon>
        <taxon>Alphaproteobacteria</taxon>
        <taxon>Rhodospirillales</taxon>
        <taxon>Azospirillaceae</taxon>
        <taxon>Azospirillum</taxon>
    </lineage>
</organism>
<dbReference type="Gene3D" id="2.30.30.40">
    <property type="entry name" value="SH3 Domains"/>
    <property type="match status" value="2"/>
</dbReference>
<evidence type="ECO:0000256" key="2">
    <source>
        <dbReference type="SAM" id="SignalP"/>
    </source>
</evidence>
<feature type="chain" id="PRO_5018976449" evidence="2">
    <location>
        <begin position="31"/>
        <end position="339"/>
    </location>
</feature>
<dbReference type="SMART" id="SM00287">
    <property type="entry name" value="SH3b"/>
    <property type="match status" value="2"/>
</dbReference>
<dbReference type="RefSeq" id="WP_119831911.1">
    <property type="nucleotide sequence ID" value="NZ_QYUL01000002.1"/>
</dbReference>
<dbReference type="OrthoDB" id="7301525at2"/>
<evidence type="ECO:0000256" key="1">
    <source>
        <dbReference type="SAM" id="MobiDB-lite"/>
    </source>
</evidence>
<dbReference type="AlphaFoldDB" id="A0A418VXI9"/>
<sequence length="339" mass="34447">MAAKATTALLALSLAILGAILGAVPGIANAAASAEERVTPAPPPSAALPRLTPLGDVTLNPYPAAPPQVARPLSPVRTPGAPPKPPTVKPTASAAKPPTPPPAVQTEAPPVVKPAEPPPPPNVPPPPPVEAAPASDSAPAPTDPPQSETVKATPPIPTKADSRRTVVTTAGVYLRATPNSKGRVIDALDRGEKLEVVGAAPDGWVQVGRKGKSIGYIAADYLTGAQPAKPSANGDTPASAPSVPSSYAKAARGDRGCALPDDLSPPKQRAMLPVGSRARVTADANLRVAPVCDAKVLDVLDAGERVTIQDVSGSWYRVARRNRMIGYVGAALLAAKPER</sequence>
<keyword evidence="5" id="KW-1185">Reference proteome</keyword>
<dbReference type="PANTHER" id="PTHR34408:SF1">
    <property type="entry name" value="GLYCOSYL HYDROLASE FAMILY 19 DOMAIN-CONTAINING PROTEIN HI_1415"/>
    <property type="match status" value="1"/>
</dbReference>
<dbReference type="PRINTS" id="PR01217">
    <property type="entry name" value="PRICHEXTENSN"/>
</dbReference>
<proteinExistence type="predicted"/>
<feature type="compositionally biased region" description="Pro residues" evidence="1">
    <location>
        <begin position="111"/>
        <end position="130"/>
    </location>
</feature>
<feature type="compositionally biased region" description="Low complexity" evidence="1">
    <location>
        <begin position="131"/>
        <end position="140"/>
    </location>
</feature>
<keyword evidence="2" id="KW-0732">Signal</keyword>
<comment type="caution">
    <text evidence="4">The sequence shown here is derived from an EMBL/GenBank/DDBJ whole genome shotgun (WGS) entry which is preliminary data.</text>
</comment>
<feature type="compositionally biased region" description="Low complexity" evidence="1">
    <location>
        <begin position="237"/>
        <end position="247"/>
    </location>
</feature>
<dbReference type="InterPro" id="IPR003646">
    <property type="entry name" value="SH3-like_bac-type"/>
</dbReference>
<feature type="region of interest" description="Disordered" evidence="1">
    <location>
        <begin position="32"/>
        <end position="164"/>
    </location>
</feature>
<feature type="domain" description="SH3b" evidence="3">
    <location>
        <begin position="162"/>
        <end position="226"/>
    </location>
</feature>
<evidence type="ECO:0000313" key="5">
    <source>
        <dbReference type="Proteomes" id="UP000283458"/>
    </source>
</evidence>
<reference evidence="4 5" key="1">
    <citation type="submission" date="2018-09" db="EMBL/GenBank/DDBJ databases">
        <authorList>
            <person name="Zhu H."/>
        </authorList>
    </citation>
    <scope>NUCLEOTIDE SEQUENCE [LARGE SCALE GENOMIC DNA]</scope>
    <source>
        <strain evidence="4 5">K2W22B-5</strain>
    </source>
</reference>
<feature type="domain" description="SH3b" evidence="3">
    <location>
        <begin position="275"/>
        <end position="336"/>
    </location>
</feature>
<protein>
    <submittedName>
        <fullName evidence="4">SH3 domain-containing protein</fullName>
    </submittedName>
</protein>
<dbReference type="Pfam" id="PF08239">
    <property type="entry name" value="SH3_3"/>
    <property type="match status" value="2"/>
</dbReference>
<evidence type="ECO:0000313" key="4">
    <source>
        <dbReference type="EMBL" id="RJF81824.1"/>
    </source>
</evidence>
<feature type="region of interest" description="Disordered" evidence="1">
    <location>
        <begin position="227"/>
        <end position="247"/>
    </location>
</feature>
<gene>
    <name evidence="4" type="ORF">D3877_17110</name>
</gene>
<dbReference type="InterPro" id="IPR052354">
    <property type="entry name" value="Cell_Wall_Dynamics_Protein"/>
</dbReference>
<accession>A0A418VXI9</accession>
<dbReference type="PANTHER" id="PTHR34408">
    <property type="entry name" value="FAMILY PROTEIN, PUTATIVE-RELATED"/>
    <property type="match status" value="1"/>
</dbReference>
<dbReference type="Proteomes" id="UP000283458">
    <property type="component" value="Unassembled WGS sequence"/>
</dbReference>
<name>A0A418VXI9_9PROT</name>
<dbReference type="EMBL" id="QYUL01000002">
    <property type="protein sequence ID" value="RJF81824.1"/>
    <property type="molecule type" value="Genomic_DNA"/>
</dbReference>
<feature type="signal peptide" evidence="2">
    <location>
        <begin position="1"/>
        <end position="30"/>
    </location>
</feature>